<feature type="domain" description="Methyltransferase type 11" evidence="1">
    <location>
        <begin position="55"/>
        <end position="155"/>
    </location>
</feature>
<sequence>MKKNTSLGYENIEEDFYYKQTVSKNPLRKWFHLNRYRIANSLVKSKYKKGQKIIDFGCGTCDWNTDNLKVFGVDANAGFLKRSKQENRLYDYKVVDTGNTKGPPNAKEGVWGVPELPDESFDIATAFEFLEHLEDYEKVITEGRRLLKKGGHFVISVPYDVFFSMWRPLFFYKYSCRDTYLGTPITGQDVGT</sequence>
<accession>X1H8C3</accession>
<dbReference type="InterPro" id="IPR029063">
    <property type="entry name" value="SAM-dependent_MTases_sf"/>
</dbReference>
<name>X1H8C3_9ZZZZ</name>
<dbReference type="CDD" id="cd02440">
    <property type="entry name" value="AdoMet_MTases"/>
    <property type="match status" value="1"/>
</dbReference>
<reference evidence="2" key="1">
    <citation type="journal article" date="2014" name="Front. Microbiol.">
        <title>High frequency of phylogenetically diverse reductive dehalogenase-homologous genes in deep subseafloor sedimentary metagenomes.</title>
        <authorList>
            <person name="Kawai M."/>
            <person name="Futagami T."/>
            <person name="Toyoda A."/>
            <person name="Takaki Y."/>
            <person name="Nishi S."/>
            <person name="Hori S."/>
            <person name="Arai W."/>
            <person name="Tsubouchi T."/>
            <person name="Morono Y."/>
            <person name="Uchiyama I."/>
            <person name="Ito T."/>
            <person name="Fujiyama A."/>
            <person name="Inagaki F."/>
            <person name="Takami H."/>
        </authorList>
    </citation>
    <scope>NUCLEOTIDE SEQUENCE</scope>
    <source>
        <strain evidence="2">Expedition CK06-06</strain>
    </source>
</reference>
<dbReference type="PANTHER" id="PTHR43591">
    <property type="entry name" value="METHYLTRANSFERASE"/>
    <property type="match status" value="1"/>
</dbReference>
<dbReference type="GO" id="GO:0008757">
    <property type="term" value="F:S-adenosylmethionine-dependent methyltransferase activity"/>
    <property type="evidence" value="ECO:0007669"/>
    <property type="project" value="InterPro"/>
</dbReference>
<dbReference type="Gene3D" id="3.40.50.150">
    <property type="entry name" value="Vaccinia Virus protein VP39"/>
    <property type="match status" value="1"/>
</dbReference>
<evidence type="ECO:0000313" key="2">
    <source>
        <dbReference type="EMBL" id="GAH50089.1"/>
    </source>
</evidence>
<protein>
    <recommendedName>
        <fullName evidence="1">Methyltransferase type 11 domain-containing protein</fullName>
    </recommendedName>
</protein>
<evidence type="ECO:0000259" key="1">
    <source>
        <dbReference type="Pfam" id="PF08241"/>
    </source>
</evidence>
<gene>
    <name evidence="2" type="ORF">S03H2_33711</name>
</gene>
<dbReference type="EMBL" id="BARU01020536">
    <property type="protein sequence ID" value="GAH50089.1"/>
    <property type="molecule type" value="Genomic_DNA"/>
</dbReference>
<organism evidence="2">
    <name type="scientific">marine sediment metagenome</name>
    <dbReference type="NCBI Taxonomy" id="412755"/>
    <lineage>
        <taxon>unclassified sequences</taxon>
        <taxon>metagenomes</taxon>
        <taxon>ecological metagenomes</taxon>
    </lineage>
</organism>
<comment type="caution">
    <text evidence="2">The sequence shown here is derived from an EMBL/GenBank/DDBJ whole genome shotgun (WGS) entry which is preliminary data.</text>
</comment>
<dbReference type="PANTHER" id="PTHR43591:SF24">
    <property type="entry name" value="2-METHOXY-6-POLYPRENYL-1,4-BENZOQUINOL METHYLASE, MITOCHONDRIAL"/>
    <property type="match status" value="1"/>
</dbReference>
<dbReference type="SUPFAM" id="SSF53335">
    <property type="entry name" value="S-adenosyl-L-methionine-dependent methyltransferases"/>
    <property type="match status" value="1"/>
</dbReference>
<dbReference type="InterPro" id="IPR013216">
    <property type="entry name" value="Methyltransf_11"/>
</dbReference>
<dbReference type="AlphaFoldDB" id="X1H8C3"/>
<proteinExistence type="predicted"/>
<dbReference type="Pfam" id="PF08241">
    <property type="entry name" value="Methyltransf_11"/>
    <property type="match status" value="1"/>
</dbReference>